<dbReference type="InterPro" id="IPR029759">
    <property type="entry name" value="GPX_AS"/>
</dbReference>
<comment type="similarity">
    <text evidence="1 5">Belongs to the glutathione peroxidase family.</text>
</comment>
<evidence type="ECO:0000256" key="6">
    <source>
        <dbReference type="SAM" id="SignalP"/>
    </source>
</evidence>
<keyword evidence="2 5" id="KW-0575">Peroxidase</keyword>
<dbReference type="PRINTS" id="PR01011">
    <property type="entry name" value="GLUTPROXDASE"/>
</dbReference>
<keyword evidence="8" id="KW-1185">Reference proteome</keyword>
<dbReference type="Gene3D" id="3.40.30.10">
    <property type="entry name" value="Glutaredoxin"/>
    <property type="match status" value="1"/>
</dbReference>
<feature type="chain" id="PRO_5020964258" description="Glutathione peroxidase" evidence="6">
    <location>
        <begin position="24"/>
        <end position="174"/>
    </location>
</feature>
<feature type="active site" evidence="4">
    <location>
        <position position="53"/>
    </location>
</feature>
<evidence type="ECO:0000256" key="3">
    <source>
        <dbReference type="ARBA" id="ARBA00023002"/>
    </source>
</evidence>
<dbReference type="InterPro" id="IPR036249">
    <property type="entry name" value="Thioredoxin-like_sf"/>
</dbReference>
<dbReference type="GO" id="GO:0004601">
    <property type="term" value="F:peroxidase activity"/>
    <property type="evidence" value="ECO:0007669"/>
    <property type="project" value="UniProtKB-KW"/>
</dbReference>
<dbReference type="AlphaFoldDB" id="A0A4R6B599"/>
<evidence type="ECO:0000256" key="2">
    <source>
        <dbReference type="ARBA" id="ARBA00022559"/>
    </source>
</evidence>
<feature type="signal peptide" evidence="6">
    <location>
        <begin position="1"/>
        <end position="23"/>
    </location>
</feature>
<dbReference type="RefSeq" id="WP_133341349.1">
    <property type="nucleotide sequence ID" value="NZ_SMZO01000004.1"/>
</dbReference>
<dbReference type="OrthoDB" id="9785502at2"/>
<dbReference type="EMBL" id="SMZO01000004">
    <property type="protein sequence ID" value="TDL90926.1"/>
    <property type="molecule type" value="Genomic_DNA"/>
</dbReference>
<evidence type="ECO:0000256" key="1">
    <source>
        <dbReference type="ARBA" id="ARBA00006926"/>
    </source>
</evidence>
<accession>A0A4R6B599</accession>
<dbReference type="InterPro" id="IPR000889">
    <property type="entry name" value="Glutathione_peroxidase"/>
</dbReference>
<comment type="caution">
    <text evidence="7">The sequence shown here is derived from an EMBL/GenBank/DDBJ whole genome shotgun (WGS) entry which is preliminary data.</text>
</comment>
<dbReference type="GO" id="GO:0034599">
    <property type="term" value="P:cellular response to oxidative stress"/>
    <property type="evidence" value="ECO:0007669"/>
    <property type="project" value="TreeGrafter"/>
</dbReference>
<dbReference type="PROSITE" id="PS00460">
    <property type="entry name" value="GLUTATHIONE_PEROXID_1"/>
    <property type="match status" value="1"/>
</dbReference>
<keyword evidence="6" id="KW-0732">Signal</keyword>
<dbReference type="CDD" id="cd00340">
    <property type="entry name" value="GSH_Peroxidase"/>
    <property type="match status" value="1"/>
</dbReference>
<dbReference type="SUPFAM" id="SSF52833">
    <property type="entry name" value="Thioredoxin-like"/>
    <property type="match status" value="1"/>
</dbReference>
<evidence type="ECO:0000256" key="5">
    <source>
        <dbReference type="RuleBase" id="RU000499"/>
    </source>
</evidence>
<protein>
    <recommendedName>
        <fullName evidence="5">Glutathione peroxidase</fullName>
    </recommendedName>
</protein>
<dbReference type="PROSITE" id="PS51355">
    <property type="entry name" value="GLUTATHIONE_PEROXID_3"/>
    <property type="match status" value="1"/>
</dbReference>
<sequence length="174" mass="19225">MTQNRLACISATFIAFATLQAQAFEFNSIDGGTIDLDGWKGRPVLVVNTASLCGFTPQYEGLQTLFETYSDRGLIVLAVPSNDFRQELSGEEDVKDFCEVTFGLTIPMTEITHVRGSNAHPFYQWVAKEAGFTPRWNFNKVLLAPDGSVEATFQSSTRPMDASITQPIEAMLTQ</sequence>
<dbReference type="Pfam" id="PF00255">
    <property type="entry name" value="GSHPx"/>
    <property type="match status" value="1"/>
</dbReference>
<organism evidence="7 8">
    <name type="scientific">Meridianimarinicoccus aquatilis</name>
    <dbReference type="NCBI Taxonomy" id="2552766"/>
    <lineage>
        <taxon>Bacteria</taxon>
        <taxon>Pseudomonadati</taxon>
        <taxon>Pseudomonadota</taxon>
        <taxon>Alphaproteobacteria</taxon>
        <taxon>Rhodobacterales</taxon>
        <taxon>Paracoccaceae</taxon>
        <taxon>Meridianimarinicoccus</taxon>
    </lineage>
</organism>
<keyword evidence="3 5" id="KW-0560">Oxidoreductase</keyword>
<dbReference type="PANTHER" id="PTHR11592:SF78">
    <property type="entry name" value="GLUTATHIONE PEROXIDASE"/>
    <property type="match status" value="1"/>
</dbReference>
<proteinExistence type="inferred from homology"/>
<evidence type="ECO:0000313" key="8">
    <source>
        <dbReference type="Proteomes" id="UP000294562"/>
    </source>
</evidence>
<dbReference type="PANTHER" id="PTHR11592">
    <property type="entry name" value="GLUTATHIONE PEROXIDASE"/>
    <property type="match status" value="1"/>
</dbReference>
<dbReference type="Proteomes" id="UP000294562">
    <property type="component" value="Unassembled WGS sequence"/>
</dbReference>
<gene>
    <name evidence="7" type="ORF">E2L05_02670</name>
</gene>
<reference evidence="7 8" key="1">
    <citation type="submission" date="2019-03" db="EMBL/GenBank/DDBJ databases">
        <title>Rhodobacteraceae bacterium SM1902, a new member of the family Rhodobacteraceae isolated from Yantai.</title>
        <authorList>
            <person name="Sun Y."/>
        </authorList>
    </citation>
    <scope>NUCLEOTIDE SEQUENCE [LARGE SCALE GENOMIC DNA]</scope>
    <source>
        <strain evidence="7 8">SM1902</strain>
    </source>
</reference>
<evidence type="ECO:0000313" key="7">
    <source>
        <dbReference type="EMBL" id="TDL90926.1"/>
    </source>
</evidence>
<evidence type="ECO:0000256" key="4">
    <source>
        <dbReference type="PIRSR" id="PIRSR000303-1"/>
    </source>
</evidence>
<dbReference type="PIRSF" id="PIRSF000303">
    <property type="entry name" value="Glutathion_perox"/>
    <property type="match status" value="1"/>
</dbReference>
<name>A0A4R6B599_9RHOB</name>